<evidence type="ECO:0000256" key="8">
    <source>
        <dbReference type="RuleBase" id="RU366032"/>
    </source>
</evidence>
<keyword evidence="5 8" id="KW-0067">ATP-binding</keyword>
<proteinExistence type="inferred from homology"/>
<comment type="caution">
    <text evidence="11">The sequence shown here is derived from an EMBL/GenBank/DDBJ whole genome shotgun (WGS) entry which is preliminary data.</text>
</comment>
<dbReference type="SUPFAM" id="SSF69012">
    <property type="entry name" value="alpha-ketoacid dehydrogenase kinase, N-terminal domain"/>
    <property type="match status" value="1"/>
</dbReference>
<keyword evidence="4 8" id="KW-0418">Kinase</keyword>
<dbReference type="GO" id="GO:0004740">
    <property type="term" value="F:pyruvate dehydrogenase (acetyl-transferring) kinase activity"/>
    <property type="evidence" value="ECO:0007669"/>
    <property type="project" value="UniProtKB-EC"/>
</dbReference>
<dbReference type="PROSITE" id="PS50109">
    <property type="entry name" value="HIS_KIN"/>
    <property type="match status" value="1"/>
</dbReference>
<keyword evidence="12" id="KW-1185">Reference proteome</keyword>
<dbReference type="InterPro" id="IPR005467">
    <property type="entry name" value="His_kinase_dom"/>
</dbReference>
<keyword evidence="2 8" id="KW-0808">Transferase</keyword>
<comment type="subcellular location">
    <subcellularLocation>
        <location evidence="8">Mitochondrion matrix</location>
    </subcellularLocation>
</comment>
<keyword evidence="6 8" id="KW-0496">Mitochondrion</keyword>
<feature type="region of interest" description="Disordered" evidence="9">
    <location>
        <begin position="94"/>
        <end position="114"/>
    </location>
</feature>
<dbReference type="SUPFAM" id="SSF55874">
    <property type="entry name" value="ATPase domain of HSP90 chaperone/DNA topoisomerase II/histidine kinase"/>
    <property type="match status" value="1"/>
</dbReference>
<dbReference type="EC" id="2.7.11.-" evidence="8"/>
<reference evidence="11" key="1">
    <citation type="submission" date="2020-10" db="EMBL/GenBank/DDBJ databases">
        <title>Unveiling of a novel bifunctional photoreceptor, Dualchrome1, isolated from a cosmopolitan green alga.</title>
        <authorList>
            <person name="Suzuki S."/>
            <person name="Kawachi M."/>
        </authorList>
    </citation>
    <scope>NUCLEOTIDE SEQUENCE</scope>
    <source>
        <strain evidence="11">NIES 2893</strain>
    </source>
</reference>
<accession>A0A830HLE6</accession>
<dbReference type="GO" id="GO:0005524">
    <property type="term" value="F:ATP binding"/>
    <property type="evidence" value="ECO:0007669"/>
    <property type="project" value="UniProtKB-UniRule"/>
</dbReference>
<name>A0A830HLE6_9CHLO</name>
<comment type="catalytic activity">
    <reaction evidence="7">
        <text>L-seryl-[pyruvate dehydrogenase E1 alpha subunit] + ATP = O-phospho-L-seryl-[pyruvate dehydrogenase E1 alpha subunit] + ADP + H(+)</text>
        <dbReference type="Rhea" id="RHEA:23052"/>
        <dbReference type="Rhea" id="RHEA-COMP:13689"/>
        <dbReference type="Rhea" id="RHEA-COMP:13690"/>
        <dbReference type="ChEBI" id="CHEBI:15378"/>
        <dbReference type="ChEBI" id="CHEBI:29999"/>
        <dbReference type="ChEBI" id="CHEBI:30616"/>
        <dbReference type="ChEBI" id="CHEBI:83421"/>
        <dbReference type="ChEBI" id="CHEBI:456216"/>
        <dbReference type="EC" id="2.7.11.2"/>
    </reaction>
</comment>
<organism evidence="11 12">
    <name type="scientific">Pycnococcus provasolii</name>
    <dbReference type="NCBI Taxonomy" id="41880"/>
    <lineage>
        <taxon>Eukaryota</taxon>
        <taxon>Viridiplantae</taxon>
        <taxon>Chlorophyta</taxon>
        <taxon>Pseudoscourfieldiophyceae</taxon>
        <taxon>Pseudoscourfieldiales</taxon>
        <taxon>Pycnococcaceae</taxon>
        <taxon>Pycnococcus</taxon>
    </lineage>
</organism>
<feature type="domain" description="Histidine kinase" evidence="10">
    <location>
        <begin position="350"/>
        <end position="486"/>
    </location>
</feature>
<protein>
    <recommendedName>
        <fullName evidence="8">Protein-serine/threonine kinase</fullName>
        <ecNumber evidence="8">2.7.11.-</ecNumber>
    </recommendedName>
</protein>
<dbReference type="Pfam" id="PF02518">
    <property type="entry name" value="HATPase_c"/>
    <property type="match status" value="1"/>
</dbReference>
<evidence type="ECO:0000256" key="7">
    <source>
        <dbReference type="ARBA" id="ARBA00048201"/>
    </source>
</evidence>
<dbReference type="InterPro" id="IPR003594">
    <property type="entry name" value="HATPase_dom"/>
</dbReference>
<evidence type="ECO:0000313" key="12">
    <source>
        <dbReference type="Proteomes" id="UP000660262"/>
    </source>
</evidence>
<dbReference type="SMART" id="SM00387">
    <property type="entry name" value="HATPase_c"/>
    <property type="match status" value="1"/>
</dbReference>
<evidence type="ECO:0000256" key="2">
    <source>
        <dbReference type="ARBA" id="ARBA00022679"/>
    </source>
</evidence>
<dbReference type="InterPro" id="IPR036890">
    <property type="entry name" value="HATPase_C_sf"/>
</dbReference>
<dbReference type="GO" id="GO:0010906">
    <property type="term" value="P:regulation of glucose metabolic process"/>
    <property type="evidence" value="ECO:0007669"/>
    <property type="project" value="TreeGrafter"/>
</dbReference>
<evidence type="ECO:0000256" key="1">
    <source>
        <dbReference type="ARBA" id="ARBA00006155"/>
    </source>
</evidence>
<dbReference type="PANTHER" id="PTHR11947:SF3">
    <property type="entry name" value="[PYRUVATE DEHYDROGENASE (ACETYL-TRANSFERRING)] KINASE, MITOCHONDRIAL"/>
    <property type="match status" value="1"/>
</dbReference>
<dbReference type="InterPro" id="IPR018955">
    <property type="entry name" value="BCDHK/PDK_N"/>
</dbReference>
<dbReference type="InterPro" id="IPR036784">
    <property type="entry name" value="AK/P_DHK_N_sf"/>
</dbReference>
<keyword evidence="3 8" id="KW-0547">Nucleotide-binding</keyword>
<evidence type="ECO:0000313" key="11">
    <source>
        <dbReference type="EMBL" id="GHP07692.1"/>
    </source>
</evidence>
<dbReference type="Pfam" id="PF10436">
    <property type="entry name" value="BCDHK_Adom3"/>
    <property type="match status" value="1"/>
</dbReference>
<dbReference type="AlphaFoldDB" id="A0A830HLE6"/>
<gene>
    <name evidence="11" type="ORF">PPROV_000643400</name>
</gene>
<dbReference type="PANTHER" id="PTHR11947">
    <property type="entry name" value="PYRUVATE DEHYDROGENASE KINASE"/>
    <property type="match status" value="1"/>
</dbReference>
<evidence type="ECO:0000256" key="9">
    <source>
        <dbReference type="SAM" id="MobiDB-lite"/>
    </source>
</evidence>
<dbReference type="InterPro" id="IPR039028">
    <property type="entry name" value="BCKD/PDK"/>
</dbReference>
<evidence type="ECO:0000259" key="10">
    <source>
        <dbReference type="PROSITE" id="PS50109"/>
    </source>
</evidence>
<evidence type="ECO:0000256" key="3">
    <source>
        <dbReference type="ARBA" id="ARBA00022741"/>
    </source>
</evidence>
<dbReference type="GO" id="GO:0005759">
    <property type="term" value="C:mitochondrial matrix"/>
    <property type="evidence" value="ECO:0007669"/>
    <property type="project" value="UniProtKB-SubCell"/>
</dbReference>
<dbReference type="Gene3D" id="1.20.140.20">
    <property type="entry name" value="Alpha-ketoacid/pyruvate dehydrogenase kinase, N-terminal domain"/>
    <property type="match status" value="1"/>
</dbReference>
<dbReference type="Gene3D" id="3.30.565.10">
    <property type="entry name" value="Histidine kinase-like ATPase, C-terminal domain"/>
    <property type="match status" value="1"/>
</dbReference>
<comment type="similarity">
    <text evidence="1 8">Belongs to the PDK/BCKDK protein kinase family.</text>
</comment>
<evidence type="ECO:0000256" key="4">
    <source>
        <dbReference type="ARBA" id="ARBA00022777"/>
    </source>
</evidence>
<dbReference type="EMBL" id="BNJQ01000017">
    <property type="protein sequence ID" value="GHP07692.1"/>
    <property type="molecule type" value="Genomic_DNA"/>
</dbReference>
<dbReference type="Proteomes" id="UP000660262">
    <property type="component" value="Unassembled WGS sequence"/>
</dbReference>
<sequence>MAKSLSSLSSLTVGFSRGFLTSPVSSAINASSSPSLYCGASSSGARLGLGLSGARRQLCGGASSASSLISCGRQQSPGGPLAGGLVACRRFFTSSSSASTPSNPLRTEGGTGGWVPNEHPATPLNTPQQLAADVYHCSCLPQTGVSLKYMRDFAAKPTETTLIHAAQFLHHELPIRLAHRVRELESLPHGLADSPQIIKVRDLYLESFKRLRQLKEIKDGSDELKFTQLIESIKHNHRNVVPCMALGIASLKNKLVKRGEDSFVTLSDIHGFLDGFYMSRVGIRMLIGQHVALHQPTRPSYVGLIGTNVRPVEVAQDAIADARHICDRQYGYAPEVDVFGDPELNFAYVPEHLHQMLFELTKNSLRAVIDRHGESTETPKIRVIVAEGLEDVTIKVSDEGGGIPRSGLRNIWTYLYTTAQSPILKLADEKGGMNSLEDIDTPSVLAGYGYGLPISKLYARYFGGDLQILSMEGYGTDAYLHLNRLGNTVEPLP</sequence>
<dbReference type="OrthoDB" id="241648at2759"/>
<evidence type="ECO:0000256" key="6">
    <source>
        <dbReference type="ARBA" id="ARBA00023128"/>
    </source>
</evidence>
<evidence type="ECO:0000256" key="5">
    <source>
        <dbReference type="ARBA" id="ARBA00022840"/>
    </source>
</evidence>
<dbReference type="CDD" id="cd16929">
    <property type="entry name" value="HATPase_PDK-like"/>
    <property type="match status" value="1"/>
</dbReference>